<dbReference type="OrthoDB" id="1792at2759"/>
<dbReference type="PANTHER" id="PTHR12811:SF0">
    <property type="entry name" value="VACUOLAR PROTEIN SORTING-ASSOCIATED PROTEIN 16 HOMOLOG"/>
    <property type="match status" value="1"/>
</dbReference>
<dbReference type="InterPro" id="IPR038132">
    <property type="entry name" value="Vps16_C_sf"/>
</dbReference>
<accession>A0A9P9EPA7</accession>
<reference evidence="5" key="1">
    <citation type="journal article" date="2021" name="Nat. Commun.">
        <title>Genetic determinants of endophytism in the Arabidopsis root mycobiome.</title>
        <authorList>
            <person name="Mesny F."/>
            <person name="Miyauchi S."/>
            <person name="Thiergart T."/>
            <person name="Pickel B."/>
            <person name="Atanasova L."/>
            <person name="Karlsson M."/>
            <person name="Huettel B."/>
            <person name="Barry K.W."/>
            <person name="Haridas S."/>
            <person name="Chen C."/>
            <person name="Bauer D."/>
            <person name="Andreopoulos W."/>
            <person name="Pangilinan J."/>
            <person name="LaButti K."/>
            <person name="Riley R."/>
            <person name="Lipzen A."/>
            <person name="Clum A."/>
            <person name="Drula E."/>
            <person name="Henrissat B."/>
            <person name="Kohler A."/>
            <person name="Grigoriev I.V."/>
            <person name="Martin F.M."/>
            <person name="Hacquard S."/>
        </authorList>
    </citation>
    <scope>NUCLEOTIDE SEQUENCE</scope>
    <source>
        <strain evidence="5">MPI-CAGE-AT-0147</strain>
    </source>
</reference>
<sequence length="827" mass="92882">MDTLHPRADWESVGDKWFRKTQLYTAVFDQDLDLDNYVVTGAPYAGALALWRDDTKLLAYQPGRASKPAIDIYTLAGKKLRSIPWDKGQIKGLGWSEDETLLVVTADGTVRCYDLQADFTQFSLGHGADNYGVESCRFYDHGMVALLGNNALVTVSSYSEPRPKALAKTPEGTIHSWAIVSPNHTLSRSVEVLLSVEDTVYVVDATDCEDRFLDIGPFSHISVSPDGRYVNLYGKNGKAHVISSDFQERLFEHDSDSRTPPKYVEWCGSDALIAWEDEVHIIGPGDASSSYIYDSTRVHVISEHDGARLITNDFCEFLERIPRDTLEVFGQASDSSPASILLDAVGQLELQSSKADDYIQLIRPNLTEAVDTCVNAAGREFDTRWQKRLLKAASFGKSVLDIYNSDDFVDMCETLRVLNAIRFYEVGIPLSFEQYHRLTPEALIRRLLTRHEYLLALKIAGYLKLPSDRIYVHWASSKVRVGGEDDDTICRLIVERLSGKPGISFEEIARAAYQEGRGRLATELLNHEPRGGRQVPLLLSMEEDELALDKAVESGDTDLMLFVLIQLKKKLPLAAFFRVINARPAATALVESSAMEDGDNTLLKDLYYQDDRRVDGANVFIRESLRQPDARTASDKLAIAAKLLSDSKEASFEMHALKEATALLRLQEAFDRDLTDTFTGLSVNETMFKLIRLGYHGRAKKIQSEFKVPENVAWWIRLRALVAKREWNEIEEIARAKKSPIGWQPFYNLTLQAGNPRLAAVFVPKCVGLEPGETITMYEKCGMRVKAAQEAVRLKDAEAWERLLEAAGRTTQDGREIERLGQTVFKK</sequence>
<dbReference type="Pfam" id="PF04841">
    <property type="entry name" value="Vps16_N"/>
    <property type="match status" value="1"/>
</dbReference>
<dbReference type="InterPro" id="IPR036322">
    <property type="entry name" value="WD40_repeat_dom_sf"/>
</dbReference>
<name>A0A9P9EPA7_9HYPO</name>
<dbReference type="GO" id="GO:0006886">
    <property type="term" value="P:intracellular protein transport"/>
    <property type="evidence" value="ECO:0007669"/>
    <property type="project" value="InterPro"/>
</dbReference>
<feature type="domain" description="Vps16 C-terminal" evidence="3">
    <location>
        <begin position="503"/>
        <end position="808"/>
    </location>
</feature>
<keyword evidence="2" id="KW-0813">Transport</keyword>
<evidence type="ECO:0000313" key="5">
    <source>
        <dbReference type="EMBL" id="KAH7140661.1"/>
    </source>
</evidence>
<dbReference type="InterPro" id="IPR006926">
    <property type="entry name" value="Vps16_N"/>
</dbReference>
<dbReference type="Gene3D" id="1.10.150.780">
    <property type="entry name" value="Vps16, C-terminal region"/>
    <property type="match status" value="1"/>
</dbReference>
<dbReference type="EMBL" id="JAGMUV010000011">
    <property type="protein sequence ID" value="KAH7140661.1"/>
    <property type="molecule type" value="Genomic_DNA"/>
</dbReference>
<dbReference type="GO" id="GO:0003779">
    <property type="term" value="F:actin binding"/>
    <property type="evidence" value="ECO:0007669"/>
    <property type="project" value="TreeGrafter"/>
</dbReference>
<protein>
    <recommendedName>
        <fullName evidence="2">Probable vacuolar protein sorting-associated protein 16 homolog</fullName>
    </recommendedName>
</protein>
<evidence type="ECO:0000256" key="1">
    <source>
        <dbReference type="ARBA" id="ARBA00009250"/>
    </source>
</evidence>
<dbReference type="InterPro" id="IPR016534">
    <property type="entry name" value="VPS16"/>
</dbReference>
<keyword evidence="6" id="KW-1185">Reference proteome</keyword>
<dbReference type="PIRSF" id="PIRSF007949">
    <property type="entry name" value="VPS16"/>
    <property type="match status" value="1"/>
</dbReference>
<dbReference type="GO" id="GO:0005768">
    <property type="term" value="C:endosome"/>
    <property type="evidence" value="ECO:0007669"/>
    <property type="project" value="TreeGrafter"/>
</dbReference>
<dbReference type="InterPro" id="IPR015943">
    <property type="entry name" value="WD40/YVTN_repeat-like_dom_sf"/>
</dbReference>
<comment type="caution">
    <text evidence="5">The sequence shown here is derived from an EMBL/GenBank/DDBJ whole genome shotgun (WGS) entry which is preliminary data.</text>
</comment>
<dbReference type="InterPro" id="IPR006925">
    <property type="entry name" value="Vps16_C"/>
</dbReference>
<feature type="domain" description="Vps16 N-terminal" evidence="4">
    <location>
        <begin position="7"/>
        <end position="410"/>
    </location>
</feature>
<evidence type="ECO:0000259" key="3">
    <source>
        <dbReference type="Pfam" id="PF04840"/>
    </source>
</evidence>
<dbReference type="Pfam" id="PF04840">
    <property type="entry name" value="Vps16_C"/>
    <property type="match status" value="1"/>
</dbReference>
<dbReference type="PANTHER" id="PTHR12811">
    <property type="entry name" value="VACUOLAR PROTEIN SORTING VPS16"/>
    <property type="match status" value="1"/>
</dbReference>
<dbReference type="Proteomes" id="UP000738349">
    <property type="component" value="Unassembled WGS sequence"/>
</dbReference>
<comment type="function">
    <text evidence="2">Essential for vacuolar protein sorting. Required for vacuole biogenesis, stability and to maintain vacuole morphology.</text>
</comment>
<keyword evidence="2" id="KW-0653">Protein transport</keyword>
<dbReference type="SUPFAM" id="SSF50978">
    <property type="entry name" value="WD40 repeat-like"/>
    <property type="match status" value="1"/>
</dbReference>
<evidence type="ECO:0000313" key="6">
    <source>
        <dbReference type="Proteomes" id="UP000738349"/>
    </source>
</evidence>
<proteinExistence type="inferred from homology"/>
<organism evidence="5 6">
    <name type="scientific">Dactylonectria macrodidyma</name>
    <dbReference type="NCBI Taxonomy" id="307937"/>
    <lineage>
        <taxon>Eukaryota</taxon>
        <taxon>Fungi</taxon>
        <taxon>Dikarya</taxon>
        <taxon>Ascomycota</taxon>
        <taxon>Pezizomycotina</taxon>
        <taxon>Sordariomycetes</taxon>
        <taxon>Hypocreomycetidae</taxon>
        <taxon>Hypocreales</taxon>
        <taxon>Nectriaceae</taxon>
        <taxon>Dactylonectria</taxon>
    </lineage>
</organism>
<dbReference type="GO" id="GO:0042144">
    <property type="term" value="P:vacuole fusion, non-autophagic"/>
    <property type="evidence" value="ECO:0007669"/>
    <property type="project" value="TreeGrafter"/>
</dbReference>
<dbReference type="Gene3D" id="2.130.10.10">
    <property type="entry name" value="YVTN repeat-like/Quinoprotein amine dehydrogenase"/>
    <property type="match status" value="1"/>
</dbReference>
<comment type="similarity">
    <text evidence="1 2">Belongs to the VPS16 family.</text>
</comment>
<evidence type="ECO:0000259" key="4">
    <source>
        <dbReference type="Pfam" id="PF04841"/>
    </source>
</evidence>
<evidence type="ECO:0000256" key="2">
    <source>
        <dbReference type="PIRNR" id="PIRNR007949"/>
    </source>
</evidence>
<dbReference type="GO" id="GO:0016197">
    <property type="term" value="P:endosomal transport"/>
    <property type="evidence" value="ECO:0007669"/>
    <property type="project" value="TreeGrafter"/>
</dbReference>
<gene>
    <name evidence="5" type="ORF">EDB81DRAFT_60969</name>
</gene>
<dbReference type="AlphaFoldDB" id="A0A9P9EPA7"/>
<dbReference type="GO" id="GO:0030897">
    <property type="term" value="C:HOPS complex"/>
    <property type="evidence" value="ECO:0007669"/>
    <property type="project" value="TreeGrafter"/>
</dbReference>